<accession>A0ABQ8YNR2</accession>
<dbReference type="Gene3D" id="3.40.50.300">
    <property type="entry name" value="P-loop containing nucleotide triphosphate hydrolases"/>
    <property type="match status" value="1"/>
</dbReference>
<reference evidence="2" key="1">
    <citation type="submission" date="2022-08" db="EMBL/GenBank/DDBJ databases">
        <title>Novel sulfate-reducing endosymbionts in the free-living metamonad Anaeramoeba.</title>
        <authorList>
            <person name="Jerlstrom-Hultqvist J."/>
            <person name="Cepicka I."/>
            <person name="Gallot-Lavallee L."/>
            <person name="Salas-Leiva D."/>
            <person name="Curtis B.A."/>
            <person name="Zahonova K."/>
            <person name="Pipaliya S."/>
            <person name="Dacks J."/>
            <person name="Roger A.J."/>
        </authorList>
    </citation>
    <scope>NUCLEOTIDE SEQUENCE</scope>
    <source>
        <strain evidence="2">Schooner1</strain>
    </source>
</reference>
<dbReference type="InterPro" id="IPR001806">
    <property type="entry name" value="Small_GTPase"/>
</dbReference>
<comment type="caution">
    <text evidence="2">The sequence shown here is derived from an EMBL/GenBank/DDBJ whole genome shotgun (WGS) entry which is preliminary data.</text>
</comment>
<evidence type="ECO:0000313" key="3">
    <source>
        <dbReference type="Proteomes" id="UP001150062"/>
    </source>
</evidence>
<evidence type="ECO:0000256" key="1">
    <source>
        <dbReference type="ARBA" id="ARBA00022741"/>
    </source>
</evidence>
<keyword evidence="3" id="KW-1185">Reference proteome</keyword>
<dbReference type="Pfam" id="PF00071">
    <property type="entry name" value="Ras"/>
    <property type="match status" value="2"/>
</dbReference>
<dbReference type="PRINTS" id="PR00449">
    <property type="entry name" value="RASTRNSFRMNG"/>
</dbReference>
<name>A0ABQ8YNR2_9EUKA</name>
<gene>
    <name evidence="2" type="ORF">M0813_19381</name>
</gene>
<sequence length="190" mass="22049">MLKSKKHTKTKNKKIVQINKKKKPKILIKVGLLGDAFVGKTTLMAKYARNKFDQDYIQSLGGHYEFVNMLPLVCNEAQAILYMFDLTRRSTLRSVKSWYRQSKGLNNNSISILVGTKYDLFCRLPYDEQKEIVKVSRRYAMKMNAPLIFCSSKYKINISIIFKIIISKLVEVPVKIKPISKFTEPIREGY</sequence>
<evidence type="ECO:0000313" key="2">
    <source>
        <dbReference type="EMBL" id="KAJ6246243.1"/>
    </source>
</evidence>
<organism evidence="2 3">
    <name type="scientific">Anaeramoeba flamelloides</name>
    <dbReference type="NCBI Taxonomy" id="1746091"/>
    <lineage>
        <taxon>Eukaryota</taxon>
        <taxon>Metamonada</taxon>
        <taxon>Anaeramoebidae</taxon>
        <taxon>Anaeramoeba</taxon>
    </lineage>
</organism>
<dbReference type="InterPro" id="IPR027417">
    <property type="entry name" value="P-loop_NTPase"/>
</dbReference>
<dbReference type="PANTHER" id="PTHR47978">
    <property type="match status" value="1"/>
</dbReference>
<proteinExistence type="predicted"/>
<dbReference type="PROSITE" id="PS51419">
    <property type="entry name" value="RAB"/>
    <property type="match status" value="1"/>
</dbReference>
<dbReference type="SMART" id="SM00175">
    <property type="entry name" value="RAB"/>
    <property type="match status" value="1"/>
</dbReference>
<dbReference type="Proteomes" id="UP001150062">
    <property type="component" value="Unassembled WGS sequence"/>
</dbReference>
<dbReference type="EMBL" id="JAOAOG010000136">
    <property type="protein sequence ID" value="KAJ6246243.1"/>
    <property type="molecule type" value="Genomic_DNA"/>
</dbReference>
<dbReference type="SUPFAM" id="SSF52540">
    <property type="entry name" value="P-loop containing nucleoside triphosphate hydrolases"/>
    <property type="match status" value="1"/>
</dbReference>
<protein>
    <submittedName>
        <fullName evidence="2">Protein tem1</fullName>
    </submittedName>
</protein>
<keyword evidence="1" id="KW-0547">Nucleotide-binding</keyword>
<dbReference type="SMART" id="SM00174">
    <property type="entry name" value="RHO"/>
    <property type="match status" value="1"/>
</dbReference>